<dbReference type="InterPro" id="IPR036291">
    <property type="entry name" value="NAD(P)-bd_dom_sf"/>
</dbReference>
<evidence type="ECO:0000256" key="11">
    <source>
        <dbReference type="ARBA" id="ARBA00056765"/>
    </source>
</evidence>
<dbReference type="InterPro" id="IPR008927">
    <property type="entry name" value="6-PGluconate_DH-like_C_sf"/>
</dbReference>
<dbReference type="AlphaFoldDB" id="A0AAV3S7J3"/>
<dbReference type="EC" id="1.1.1.169" evidence="3 12"/>
<dbReference type="Proteomes" id="UP001500837">
    <property type="component" value="Unassembled WGS sequence"/>
</dbReference>
<feature type="compositionally biased region" description="Low complexity" evidence="13">
    <location>
        <begin position="300"/>
        <end position="317"/>
    </location>
</feature>
<comment type="similarity">
    <text evidence="2 12">Belongs to the ketopantoate reductase family.</text>
</comment>
<keyword evidence="6 12" id="KW-0173">Coenzyme A biosynthesis</keyword>
<evidence type="ECO:0000259" key="15">
    <source>
        <dbReference type="Pfam" id="PF08546"/>
    </source>
</evidence>
<dbReference type="FunFam" id="1.10.1040.10:FF:000017">
    <property type="entry name" value="2-dehydropantoate 2-reductase"/>
    <property type="match status" value="1"/>
</dbReference>
<comment type="function">
    <text evidence="12">Catalyzes the NADPH-dependent reduction of ketopantoate into pantoic acid.</text>
</comment>
<keyword evidence="7 12" id="KW-0560">Oxidoreductase</keyword>
<dbReference type="InterPro" id="IPR013328">
    <property type="entry name" value="6PGD_dom2"/>
</dbReference>
<name>A0AAV3S7J3_9EURY</name>
<dbReference type="InterPro" id="IPR050838">
    <property type="entry name" value="Ketopantoate_reductase"/>
</dbReference>
<dbReference type="Pfam" id="PF08546">
    <property type="entry name" value="ApbA_C"/>
    <property type="match status" value="1"/>
</dbReference>
<reference evidence="16 17" key="1">
    <citation type="journal article" date="2019" name="Int. J. Syst. Evol. Microbiol.">
        <title>The Global Catalogue of Microorganisms (GCM) 10K type strain sequencing project: providing services to taxonomists for standard genome sequencing and annotation.</title>
        <authorList>
            <consortium name="The Broad Institute Genomics Platform"/>
            <consortium name="The Broad Institute Genome Sequencing Center for Infectious Disease"/>
            <person name="Wu L."/>
            <person name="Ma J."/>
        </authorList>
    </citation>
    <scope>NUCLEOTIDE SEQUENCE [LARGE SCALE GENOMIC DNA]</scope>
    <source>
        <strain evidence="16 17">JCM 16330</strain>
    </source>
</reference>
<dbReference type="NCBIfam" id="TIGR00745">
    <property type="entry name" value="apbA_panE"/>
    <property type="match status" value="1"/>
</dbReference>
<comment type="catalytic activity">
    <reaction evidence="9">
        <text>(R)-pantoate + NADP(+) = 2-dehydropantoate + NADPH + H(+)</text>
        <dbReference type="Rhea" id="RHEA:16233"/>
        <dbReference type="ChEBI" id="CHEBI:11561"/>
        <dbReference type="ChEBI" id="CHEBI:15378"/>
        <dbReference type="ChEBI" id="CHEBI:15980"/>
        <dbReference type="ChEBI" id="CHEBI:57783"/>
        <dbReference type="ChEBI" id="CHEBI:58349"/>
        <dbReference type="EC" id="1.1.1.169"/>
    </reaction>
    <physiologicalReaction direction="right-to-left" evidence="9">
        <dbReference type="Rhea" id="RHEA:16235"/>
    </physiologicalReaction>
</comment>
<comment type="function">
    <text evidence="11">Catalyzes the NAD(P)H-dependent reduction of ketopantoate into pantoic acid.</text>
</comment>
<evidence type="ECO:0000256" key="8">
    <source>
        <dbReference type="ARBA" id="ARBA00032024"/>
    </source>
</evidence>
<evidence type="ECO:0000256" key="2">
    <source>
        <dbReference type="ARBA" id="ARBA00007870"/>
    </source>
</evidence>
<feature type="region of interest" description="Disordered" evidence="13">
    <location>
        <begin position="298"/>
        <end position="324"/>
    </location>
</feature>
<evidence type="ECO:0000256" key="3">
    <source>
        <dbReference type="ARBA" id="ARBA00013014"/>
    </source>
</evidence>
<evidence type="ECO:0000256" key="5">
    <source>
        <dbReference type="ARBA" id="ARBA00022857"/>
    </source>
</evidence>
<evidence type="ECO:0000256" key="6">
    <source>
        <dbReference type="ARBA" id="ARBA00022993"/>
    </source>
</evidence>
<dbReference type="SUPFAM" id="SSF48179">
    <property type="entry name" value="6-phosphogluconate dehydrogenase C-terminal domain-like"/>
    <property type="match status" value="1"/>
</dbReference>
<sequence length="324" mass="33276">MHVGVLGAGSMGSLFAGLLAAADVETTLLAHESAHVAAIRGRGLRIERVDGTRETVAVDAVVTDPADAPDCDAVLVLVKSHATADAAAEWRSALDDAHVATLQNGLGNAEALAERFDSVLAGTTSHGALIEEPGLVRHAGAGDTRLGRWDGPTNGAVERLAATLTSAGIDTAVVADPRAAIWHKVLVNVGINAATALARVENGALTEREPGERLLRRAVAEAARVARAEGIDVGDPVAETLAVARRTASNVSSMHQDLEAGRETEVEALHGAVVDRAVEHDLPVPVNRTLADLVRLAQAASGSDSESESVSDSASSDSDGRGQP</sequence>
<keyword evidence="5 12" id="KW-0521">NADP</keyword>
<proteinExistence type="inferred from homology"/>
<keyword evidence="17" id="KW-1185">Reference proteome</keyword>
<evidence type="ECO:0000256" key="12">
    <source>
        <dbReference type="RuleBase" id="RU362068"/>
    </source>
</evidence>
<accession>A0AAV3S7J3</accession>
<evidence type="ECO:0000313" key="17">
    <source>
        <dbReference type="Proteomes" id="UP001500837"/>
    </source>
</evidence>
<comment type="pathway">
    <text evidence="1 12">Cofactor biosynthesis; coenzyme A biosynthesis.</text>
</comment>
<evidence type="ECO:0000259" key="14">
    <source>
        <dbReference type="Pfam" id="PF02558"/>
    </source>
</evidence>
<evidence type="ECO:0000256" key="1">
    <source>
        <dbReference type="ARBA" id="ARBA00004724"/>
    </source>
</evidence>
<feature type="domain" description="Ketopantoate reductase C-terminal" evidence="15">
    <location>
        <begin position="178"/>
        <end position="296"/>
    </location>
</feature>
<dbReference type="Gene3D" id="1.10.1040.10">
    <property type="entry name" value="N-(1-d-carboxylethyl)-l-norvaline Dehydrogenase, domain 2"/>
    <property type="match status" value="1"/>
</dbReference>
<dbReference type="InterPro" id="IPR003710">
    <property type="entry name" value="ApbA"/>
</dbReference>
<dbReference type="GO" id="GO:0015937">
    <property type="term" value="P:coenzyme A biosynthetic process"/>
    <property type="evidence" value="ECO:0007669"/>
    <property type="project" value="UniProtKB-KW"/>
</dbReference>
<comment type="catalytic activity">
    <reaction evidence="10">
        <text>(R)-pantoate + NAD(+) = 2-dehydropantoate + NADH + H(+)</text>
        <dbReference type="Rhea" id="RHEA:61292"/>
        <dbReference type="ChEBI" id="CHEBI:11561"/>
        <dbReference type="ChEBI" id="CHEBI:15378"/>
        <dbReference type="ChEBI" id="CHEBI:15980"/>
        <dbReference type="ChEBI" id="CHEBI:57540"/>
        <dbReference type="ChEBI" id="CHEBI:57945"/>
    </reaction>
    <physiologicalReaction direction="right-to-left" evidence="10">
        <dbReference type="Rhea" id="RHEA:61294"/>
    </physiologicalReaction>
</comment>
<feature type="domain" description="Ketopantoate reductase N-terminal" evidence="14">
    <location>
        <begin position="3"/>
        <end position="150"/>
    </location>
</feature>
<gene>
    <name evidence="16" type="ORF">GCM10009066_13350</name>
</gene>
<dbReference type="Gene3D" id="3.40.50.720">
    <property type="entry name" value="NAD(P)-binding Rossmann-like Domain"/>
    <property type="match status" value="1"/>
</dbReference>
<dbReference type="InterPro" id="IPR013752">
    <property type="entry name" value="KPA_reductase"/>
</dbReference>
<dbReference type="PANTHER" id="PTHR43765">
    <property type="entry name" value="2-DEHYDROPANTOATE 2-REDUCTASE-RELATED"/>
    <property type="match status" value="1"/>
</dbReference>
<evidence type="ECO:0000313" key="16">
    <source>
        <dbReference type="EMBL" id="GAA0300534.1"/>
    </source>
</evidence>
<evidence type="ECO:0000256" key="4">
    <source>
        <dbReference type="ARBA" id="ARBA00019465"/>
    </source>
</evidence>
<dbReference type="GO" id="GO:0015940">
    <property type="term" value="P:pantothenate biosynthetic process"/>
    <property type="evidence" value="ECO:0007669"/>
    <property type="project" value="InterPro"/>
</dbReference>
<dbReference type="SUPFAM" id="SSF51735">
    <property type="entry name" value="NAD(P)-binding Rossmann-fold domains"/>
    <property type="match status" value="1"/>
</dbReference>
<dbReference type="GO" id="GO:0050661">
    <property type="term" value="F:NADP binding"/>
    <property type="evidence" value="ECO:0007669"/>
    <property type="project" value="TreeGrafter"/>
</dbReference>
<dbReference type="PANTHER" id="PTHR43765:SF2">
    <property type="entry name" value="2-DEHYDROPANTOATE 2-REDUCTASE"/>
    <property type="match status" value="1"/>
</dbReference>
<dbReference type="EMBL" id="BAAABL010000042">
    <property type="protein sequence ID" value="GAA0300534.1"/>
    <property type="molecule type" value="Genomic_DNA"/>
</dbReference>
<evidence type="ECO:0000256" key="7">
    <source>
        <dbReference type="ARBA" id="ARBA00023002"/>
    </source>
</evidence>
<protein>
    <recommendedName>
        <fullName evidence="4 12">2-dehydropantoate 2-reductase</fullName>
        <ecNumber evidence="3 12">1.1.1.169</ecNumber>
    </recommendedName>
    <alternativeName>
        <fullName evidence="8 12">Ketopantoate reductase</fullName>
    </alternativeName>
</protein>
<comment type="caution">
    <text evidence="16">The sequence shown here is derived from an EMBL/GenBank/DDBJ whole genome shotgun (WGS) entry which is preliminary data.</text>
</comment>
<organism evidence="16 17">
    <name type="scientific">Halarchaeum salinum</name>
    <dbReference type="NCBI Taxonomy" id="489912"/>
    <lineage>
        <taxon>Archaea</taxon>
        <taxon>Methanobacteriati</taxon>
        <taxon>Methanobacteriota</taxon>
        <taxon>Stenosarchaea group</taxon>
        <taxon>Halobacteria</taxon>
        <taxon>Halobacteriales</taxon>
        <taxon>Halobacteriaceae</taxon>
    </lineage>
</organism>
<dbReference type="GO" id="GO:0005737">
    <property type="term" value="C:cytoplasm"/>
    <property type="evidence" value="ECO:0007669"/>
    <property type="project" value="TreeGrafter"/>
</dbReference>
<dbReference type="GO" id="GO:0008677">
    <property type="term" value="F:2-dehydropantoate 2-reductase activity"/>
    <property type="evidence" value="ECO:0007669"/>
    <property type="project" value="UniProtKB-EC"/>
</dbReference>
<dbReference type="InterPro" id="IPR013332">
    <property type="entry name" value="KPR_N"/>
</dbReference>
<evidence type="ECO:0000256" key="10">
    <source>
        <dbReference type="ARBA" id="ARBA00048196"/>
    </source>
</evidence>
<evidence type="ECO:0000256" key="13">
    <source>
        <dbReference type="SAM" id="MobiDB-lite"/>
    </source>
</evidence>
<dbReference type="Pfam" id="PF02558">
    <property type="entry name" value="ApbA"/>
    <property type="match status" value="1"/>
</dbReference>
<evidence type="ECO:0000256" key="9">
    <source>
        <dbReference type="ARBA" id="ARBA00047506"/>
    </source>
</evidence>